<dbReference type="Pfam" id="PF13556">
    <property type="entry name" value="HTH_30"/>
    <property type="match status" value="1"/>
</dbReference>
<evidence type="ECO:0000256" key="1">
    <source>
        <dbReference type="ARBA" id="ARBA00006754"/>
    </source>
</evidence>
<feature type="domain" description="4-vinyl reductase 4VR" evidence="2">
    <location>
        <begin position="119"/>
        <end position="181"/>
    </location>
</feature>
<dbReference type="InterPro" id="IPR004096">
    <property type="entry name" value="V4R"/>
</dbReference>
<dbReference type="InterPro" id="IPR042070">
    <property type="entry name" value="PucR_C-HTH_sf"/>
</dbReference>
<dbReference type="SUPFAM" id="SSF111126">
    <property type="entry name" value="Ligand-binding domain in the NO signalling and Golgi transport"/>
    <property type="match status" value="1"/>
</dbReference>
<dbReference type="Gene3D" id="3.30.1380.20">
    <property type="entry name" value="Trafficking protein particle complex subunit 3"/>
    <property type="match status" value="1"/>
</dbReference>
<evidence type="ECO:0000259" key="2">
    <source>
        <dbReference type="SMART" id="SM00989"/>
    </source>
</evidence>
<dbReference type="InterPro" id="IPR010523">
    <property type="entry name" value="XylR_N"/>
</dbReference>
<gene>
    <name evidence="3" type="ORF">SporoS204_11255</name>
</gene>
<dbReference type="Pfam" id="PF02830">
    <property type="entry name" value="V4R"/>
    <property type="match status" value="1"/>
</dbReference>
<dbReference type="InterPro" id="IPR024096">
    <property type="entry name" value="NO_sig/Golgi_transp_ligand-bd"/>
</dbReference>
<dbReference type="EMBL" id="CP015108">
    <property type="protein sequence ID" value="ARF14670.1"/>
    <property type="molecule type" value="Genomic_DNA"/>
</dbReference>
<dbReference type="SMART" id="SM00989">
    <property type="entry name" value="V4R"/>
    <property type="match status" value="1"/>
</dbReference>
<organism evidence="3 4">
    <name type="scientific">Sporosarcina ureae</name>
    <dbReference type="NCBI Taxonomy" id="1571"/>
    <lineage>
        <taxon>Bacteria</taxon>
        <taxon>Bacillati</taxon>
        <taxon>Bacillota</taxon>
        <taxon>Bacilli</taxon>
        <taxon>Bacillales</taxon>
        <taxon>Caryophanaceae</taxon>
        <taxon>Sporosarcina</taxon>
    </lineage>
</organism>
<dbReference type="PANTHER" id="PTHR33744:SF1">
    <property type="entry name" value="DNA-BINDING TRANSCRIPTIONAL ACTIVATOR ADER"/>
    <property type="match status" value="1"/>
</dbReference>
<dbReference type="InterPro" id="IPR051448">
    <property type="entry name" value="CdaR-like_regulators"/>
</dbReference>
<keyword evidence="4" id="KW-1185">Reference proteome</keyword>
<dbReference type="InterPro" id="IPR025736">
    <property type="entry name" value="PucR_C-HTH_dom"/>
</dbReference>
<protein>
    <recommendedName>
        <fullName evidence="2">4-vinyl reductase 4VR domain-containing protein</fullName>
    </recommendedName>
</protein>
<evidence type="ECO:0000313" key="3">
    <source>
        <dbReference type="EMBL" id="ARF14670.1"/>
    </source>
</evidence>
<dbReference type="Proteomes" id="UP000192486">
    <property type="component" value="Chromosome"/>
</dbReference>
<dbReference type="Pfam" id="PF17853">
    <property type="entry name" value="GGDEF_2"/>
    <property type="match status" value="1"/>
</dbReference>
<dbReference type="Gene3D" id="1.10.10.2840">
    <property type="entry name" value="PucR C-terminal helix-turn-helix domain"/>
    <property type="match status" value="1"/>
</dbReference>
<comment type="similarity">
    <text evidence="1">Belongs to the CdaR family.</text>
</comment>
<dbReference type="PANTHER" id="PTHR33744">
    <property type="entry name" value="CARBOHYDRATE DIACID REGULATOR"/>
    <property type="match status" value="1"/>
</dbReference>
<proteinExistence type="inferred from homology"/>
<dbReference type="Pfam" id="PF06505">
    <property type="entry name" value="XylR_N"/>
    <property type="match status" value="1"/>
</dbReference>
<evidence type="ECO:0000313" key="4">
    <source>
        <dbReference type="Proteomes" id="UP000192486"/>
    </source>
</evidence>
<name>A0ABM6JXL9_SPOUR</name>
<reference evidence="3 4" key="1">
    <citation type="submission" date="2016-04" db="EMBL/GenBank/DDBJ databases">
        <title>Comparative Genomics and Epigenetics of Sporosarcina ureae.</title>
        <authorList>
            <person name="Oliver A.S."/>
            <person name="Cooper K.K."/>
        </authorList>
    </citation>
    <scope>NUCLEOTIDE SEQUENCE [LARGE SCALE GENOMIC DNA]</scope>
    <source>
        <strain evidence="3 4">S204</strain>
    </source>
</reference>
<sequence>MKLKASELTLNDLLTNSTKPGERLQDLNFALTSMDAWAVLRTDLINALGIQRAKRFILRYAYRSGMHEARILKEKIQWNDDLEWLLAGSKMHNLTGRSLSYPEDFNVDMEKGQFNVSGYWIDSSEVKQHLEYFPMHVEPICYFLIGYASGYTSECLGKQIVFKEIKCKGKGDDHCSYTGKTVEEWGDDISEELLYYEDEDMSGELDQMYQQIERQKDRLETGYSLSRNLTKVMLQGGGFKEFAELLGKSLHCEVLIENVNYEVIGKYGDNPGMERNMSANKFWDISNENIPEFLETELKDKTFKLLTAPILLENEVYGFITIALNRKSDSFHRDLLERVAVVVALYMQNQRVAIETEQRLKGELLEQLLNEKSADVLEIYNRFSYLGYDLKQPHYIIYIEINDQTINEDIKTNNDFLKIRRQLTNFFQGENKYNYNIPVLTKLNAIQTIVPKQFLYDEKMTIQDFGDRLLRQFDDEGKQICIGISDTTENLTDFNNRSKEAKKAVELAKFRSRESGVILSSELGNLTLFLNAREPEELESFASEKLHEILNYDTKKNSELLETLFYYTQNEFNLHKTAREMSISISGMRYRILKIEELLLINLSNSNSRFEIQMALQIYLLLGKIKPI</sequence>
<dbReference type="InterPro" id="IPR041522">
    <property type="entry name" value="CdaR_GGDEF"/>
</dbReference>
<accession>A0ABM6JXL9</accession>
<dbReference type="RefSeq" id="WP_029055031.1">
    <property type="nucleotide sequence ID" value="NZ_CP015108.1"/>
</dbReference>